<dbReference type="InterPro" id="IPR055528">
    <property type="entry name" value="DUF7102"/>
</dbReference>
<evidence type="ECO:0000259" key="2">
    <source>
        <dbReference type="Pfam" id="PF23394"/>
    </source>
</evidence>
<accession>A0A9P4IYV2</accession>
<sequence length="854" mass="93951">MDDGEMSVLEYARSHGLCRDYKSDPPLIQLNDCESTWDTWNDLDGCLVLPPCQSNARQRDAWDIDRRTAEFLKDTVKCAPSSQDDYLTQPSQGVKHLRIELPLMANDAELEYNMFIAHQNTRRTANMQAISKSLALEAGPSHDKFDWPLMDDCLKQRVQTRFGTEKLQITAGALQLIREIISPAGLSLDDDASELRLPVSRMSSPMLPLSPTPSMKFKDDIQGMNDLPLTTSPTNLDALQLKSINDKILLEPIDDLPHIVSHRERHTTPLIPVCFTPVALHGPDAFSSPIIKRPRPDEFKIDPPLTPQTAFSSPFKKIKLEDIVTSEALARGARPSSSTSSDERKYHEFFDEILDLSRPKIHALENEQLQEADNTLRMPVPVIGDEKANIPWRMFSAPNRMTCSELSELKSQCQLLQLHRDCINAKESKWSHRGLHSLSWIPIPAVNCTKVVCETLDMRHAAGYFEQLFTDDVDVDSFSWKQPGLRFLDKDEDDDDELEAMHIETTDAIGLPWLARNQRLVVPEAKQLPVKSNPSSTAVEACDGVIFKPMSTSNALDHFFSVAEGSAVPISKPKHVHLQPIPEPDLSAPSEEPLKQTDPDPTATPPLPPIPFHLSPPYLILSTTVLASRTLVSTLSSLLASTTLIERSLPPETEADILPTPSTGLILTTLQKLKQRPLPGSAPTQQNPVRARIINLGARYETLVVLVAASTATQVDERDVAAVNDVVVLGARLTCDVRAVLVSSPSADADVVMARWVAAQVCACQAGVVQTMDAEDDVETESTAEVMLRAAGLNAFAALAVVQAVRGVAGGGGVMAWLASCSVQERYEALESTVGAQAARKVNSFLDSRWEAAL</sequence>
<dbReference type="InterPro" id="IPR057559">
    <property type="entry name" value="SAM_6"/>
</dbReference>
<evidence type="ECO:0000256" key="1">
    <source>
        <dbReference type="SAM" id="MobiDB-lite"/>
    </source>
</evidence>
<proteinExistence type="predicted"/>
<protein>
    <submittedName>
        <fullName evidence="4">Uncharacterized protein</fullName>
    </submittedName>
</protein>
<dbReference type="Pfam" id="PF23395">
    <property type="entry name" value="SAM_6"/>
    <property type="match status" value="1"/>
</dbReference>
<dbReference type="OrthoDB" id="3647246at2759"/>
<gene>
    <name evidence="4" type="ORF">K461DRAFT_146311</name>
</gene>
<evidence type="ECO:0000313" key="5">
    <source>
        <dbReference type="Proteomes" id="UP000799439"/>
    </source>
</evidence>
<feature type="domain" description="DUF7102" evidence="2">
    <location>
        <begin position="619"/>
        <end position="763"/>
    </location>
</feature>
<organism evidence="4 5">
    <name type="scientific">Myriangium duriaei CBS 260.36</name>
    <dbReference type="NCBI Taxonomy" id="1168546"/>
    <lineage>
        <taxon>Eukaryota</taxon>
        <taxon>Fungi</taxon>
        <taxon>Dikarya</taxon>
        <taxon>Ascomycota</taxon>
        <taxon>Pezizomycotina</taxon>
        <taxon>Dothideomycetes</taxon>
        <taxon>Dothideomycetidae</taxon>
        <taxon>Myriangiales</taxon>
        <taxon>Myriangiaceae</taxon>
        <taxon>Myriangium</taxon>
    </lineage>
</organism>
<reference evidence="4" key="1">
    <citation type="journal article" date="2020" name="Stud. Mycol.">
        <title>101 Dothideomycetes genomes: a test case for predicting lifestyles and emergence of pathogens.</title>
        <authorList>
            <person name="Haridas S."/>
            <person name="Albert R."/>
            <person name="Binder M."/>
            <person name="Bloem J."/>
            <person name="Labutti K."/>
            <person name="Salamov A."/>
            <person name="Andreopoulos B."/>
            <person name="Baker S."/>
            <person name="Barry K."/>
            <person name="Bills G."/>
            <person name="Bluhm B."/>
            <person name="Cannon C."/>
            <person name="Castanera R."/>
            <person name="Culley D."/>
            <person name="Daum C."/>
            <person name="Ezra D."/>
            <person name="Gonzalez J."/>
            <person name="Henrissat B."/>
            <person name="Kuo A."/>
            <person name="Liang C."/>
            <person name="Lipzen A."/>
            <person name="Lutzoni F."/>
            <person name="Magnuson J."/>
            <person name="Mondo S."/>
            <person name="Nolan M."/>
            <person name="Ohm R."/>
            <person name="Pangilinan J."/>
            <person name="Park H.-J."/>
            <person name="Ramirez L."/>
            <person name="Alfaro M."/>
            <person name="Sun H."/>
            <person name="Tritt A."/>
            <person name="Yoshinaga Y."/>
            <person name="Zwiers L.-H."/>
            <person name="Turgeon B."/>
            <person name="Goodwin S."/>
            <person name="Spatafora J."/>
            <person name="Crous P."/>
            <person name="Grigoriev I."/>
        </authorList>
    </citation>
    <scope>NUCLEOTIDE SEQUENCE</scope>
    <source>
        <strain evidence="4">CBS 260.36</strain>
    </source>
</reference>
<dbReference type="Proteomes" id="UP000799439">
    <property type="component" value="Unassembled WGS sequence"/>
</dbReference>
<dbReference type="Pfam" id="PF23394">
    <property type="entry name" value="DUF7102"/>
    <property type="match status" value="1"/>
</dbReference>
<evidence type="ECO:0000313" key="4">
    <source>
        <dbReference type="EMBL" id="KAF2152408.1"/>
    </source>
</evidence>
<name>A0A9P4IYV2_9PEZI</name>
<keyword evidence="5" id="KW-1185">Reference proteome</keyword>
<feature type="region of interest" description="Disordered" evidence="1">
    <location>
        <begin position="576"/>
        <end position="609"/>
    </location>
</feature>
<dbReference type="AlphaFoldDB" id="A0A9P4IYV2"/>
<feature type="domain" description="SAM-like" evidence="3">
    <location>
        <begin position="779"/>
        <end position="845"/>
    </location>
</feature>
<evidence type="ECO:0000259" key="3">
    <source>
        <dbReference type="Pfam" id="PF23395"/>
    </source>
</evidence>
<dbReference type="EMBL" id="ML996086">
    <property type="protein sequence ID" value="KAF2152408.1"/>
    <property type="molecule type" value="Genomic_DNA"/>
</dbReference>
<comment type="caution">
    <text evidence="4">The sequence shown here is derived from an EMBL/GenBank/DDBJ whole genome shotgun (WGS) entry which is preliminary data.</text>
</comment>